<evidence type="ECO:0000313" key="3">
    <source>
        <dbReference type="EMBL" id="TWH20707.1"/>
    </source>
</evidence>
<feature type="region of interest" description="Disordered" evidence="1">
    <location>
        <begin position="297"/>
        <end position="325"/>
    </location>
</feature>
<dbReference type="EMBL" id="VLJV01000001">
    <property type="protein sequence ID" value="TWH20707.1"/>
    <property type="molecule type" value="Genomic_DNA"/>
</dbReference>
<evidence type="ECO:0000256" key="1">
    <source>
        <dbReference type="SAM" id="MobiDB-lite"/>
    </source>
</evidence>
<name>A0A660CFS0_9PSEU</name>
<evidence type="ECO:0000313" key="4">
    <source>
        <dbReference type="Proteomes" id="UP000317303"/>
    </source>
</evidence>
<protein>
    <submittedName>
        <fullName evidence="3">Pimeloyl-ACP methyl ester carboxylesterase</fullName>
    </submittedName>
</protein>
<dbReference type="OrthoDB" id="7185741at2"/>
<proteinExistence type="predicted"/>
<feature type="domain" description="AB hydrolase-1" evidence="2">
    <location>
        <begin position="35"/>
        <end position="161"/>
    </location>
</feature>
<dbReference type="Proteomes" id="UP000317303">
    <property type="component" value="Unassembled WGS sequence"/>
</dbReference>
<dbReference type="AlphaFoldDB" id="A0A660CFS0"/>
<dbReference type="PANTHER" id="PTHR43798:SF33">
    <property type="entry name" value="HYDROLASE, PUTATIVE (AFU_ORTHOLOGUE AFUA_2G14860)-RELATED"/>
    <property type="match status" value="1"/>
</dbReference>
<keyword evidence="4" id="KW-1185">Reference proteome</keyword>
<dbReference type="InterPro" id="IPR000073">
    <property type="entry name" value="AB_hydrolase_1"/>
</dbReference>
<dbReference type="Gene3D" id="3.40.50.1820">
    <property type="entry name" value="alpha/beta hydrolase"/>
    <property type="match status" value="1"/>
</dbReference>
<dbReference type="InterPro" id="IPR029058">
    <property type="entry name" value="AB_hydrolase_fold"/>
</dbReference>
<organism evidence="3 4">
    <name type="scientific">Prauserella rugosa</name>
    <dbReference type="NCBI Taxonomy" id="43354"/>
    <lineage>
        <taxon>Bacteria</taxon>
        <taxon>Bacillati</taxon>
        <taxon>Actinomycetota</taxon>
        <taxon>Actinomycetes</taxon>
        <taxon>Pseudonocardiales</taxon>
        <taxon>Pseudonocardiaceae</taxon>
        <taxon>Prauserella</taxon>
    </lineage>
</organism>
<sequence length="325" mass="34757">MTRRAPNTSAPAGRMIPIGRHRLHALDRGTAGDLPTVVFESGLVSPLQSWSWVQGDLAARTRTISYERAGTGWSEPGPAPRSVPRLAEELRALLTALEVTGPVVLVGHSFGGLVVRCFAGSHPQHVAGVVFADSLHAEELRRSSMQRRGMAWLEQSLKLSALQAFLRLGRRELDDQFTELPTADAAHARARLHLPGVYRAAAAELVAWKNADPAQVATEAFPPDVPVGVVVSGRSLRNDITHRKLQEELLTLSSDAFAATAADADHFELVLDRKQSTVVTEAVSRVLDRLADRHASAPAGSGIARTDAAGANVHEASTEGSNVAP</sequence>
<evidence type="ECO:0000259" key="2">
    <source>
        <dbReference type="Pfam" id="PF00561"/>
    </source>
</evidence>
<dbReference type="GO" id="GO:0003824">
    <property type="term" value="F:catalytic activity"/>
    <property type="evidence" value="ECO:0007669"/>
    <property type="project" value="UniProtKB-ARBA"/>
</dbReference>
<dbReference type="SUPFAM" id="SSF53474">
    <property type="entry name" value="alpha/beta-Hydrolases"/>
    <property type="match status" value="1"/>
</dbReference>
<dbReference type="InterPro" id="IPR050266">
    <property type="entry name" value="AB_hydrolase_sf"/>
</dbReference>
<dbReference type="GO" id="GO:0016020">
    <property type="term" value="C:membrane"/>
    <property type="evidence" value="ECO:0007669"/>
    <property type="project" value="TreeGrafter"/>
</dbReference>
<reference evidence="3 4" key="1">
    <citation type="submission" date="2019-07" db="EMBL/GenBank/DDBJ databases">
        <title>R&amp;d 2014.</title>
        <authorList>
            <person name="Klenk H.-P."/>
        </authorList>
    </citation>
    <scope>NUCLEOTIDE SEQUENCE [LARGE SCALE GENOMIC DNA]</scope>
    <source>
        <strain evidence="3 4">DSM 43194</strain>
    </source>
</reference>
<dbReference type="RefSeq" id="WP_084705758.1">
    <property type="nucleotide sequence ID" value="NZ_JOIJ01000005.1"/>
</dbReference>
<dbReference type="Pfam" id="PF00561">
    <property type="entry name" value="Abhydrolase_1"/>
    <property type="match status" value="1"/>
</dbReference>
<gene>
    <name evidence="3" type="ORF">JD82_02554</name>
</gene>
<dbReference type="PANTHER" id="PTHR43798">
    <property type="entry name" value="MONOACYLGLYCEROL LIPASE"/>
    <property type="match status" value="1"/>
</dbReference>
<comment type="caution">
    <text evidence="3">The sequence shown here is derived from an EMBL/GenBank/DDBJ whole genome shotgun (WGS) entry which is preliminary data.</text>
</comment>
<accession>A0A660CFS0</accession>